<sequence>MPHNYTRTDQVRFLTEWFDSWSEMQKEDFLPIIIQAINPGDHVNGIVGGVRSMRVGERRPSLFDCQIKLFQDWYEHWTAEEKQRLLNHITSSDPEFAAKLHKSNSESGETNGVIEVDVSLPSSAPVEAGDDDNKDDGVSPGSHSSSPLSSLSQTLSPHDSGLEENHLDLEHTTSQQEVTKEINIPPVQTQEATCDATVENNTTKSSEIQAVTCDIQKEI</sequence>
<evidence type="ECO:0000256" key="1">
    <source>
        <dbReference type="SAM" id="MobiDB-lite"/>
    </source>
</evidence>
<keyword evidence="3" id="KW-1185">Reference proteome</keyword>
<dbReference type="Pfam" id="PF14969">
    <property type="entry name" value="DUF4508"/>
    <property type="match status" value="1"/>
</dbReference>
<comment type="caution">
    <text evidence="2">The sequence shown here is derived from an EMBL/GenBank/DDBJ whole genome shotgun (WGS) entry which is preliminary data.</text>
</comment>
<reference evidence="2 3" key="1">
    <citation type="journal article" date="2019" name="PLoS Biol.">
        <title>Sex chromosomes control vertical transmission of feminizing Wolbachia symbionts in an isopod.</title>
        <authorList>
            <person name="Becking T."/>
            <person name="Chebbi M.A."/>
            <person name="Giraud I."/>
            <person name="Moumen B."/>
            <person name="Laverre T."/>
            <person name="Caubet Y."/>
            <person name="Peccoud J."/>
            <person name="Gilbert C."/>
            <person name="Cordaux R."/>
        </authorList>
    </citation>
    <scope>NUCLEOTIDE SEQUENCE [LARGE SCALE GENOMIC DNA]</scope>
    <source>
        <strain evidence="2">ANa2</strain>
        <tissue evidence="2">Whole body excluding digestive tract and cuticle</tissue>
    </source>
</reference>
<dbReference type="OrthoDB" id="6514241at2759"/>
<protein>
    <submittedName>
        <fullName evidence="2">Uncharacterized protein</fullName>
    </submittedName>
</protein>
<evidence type="ECO:0000313" key="3">
    <source>
        <dbReference type="Proteomes" id="UP000326759"/>
    </source>
</evidence>
<feature type="region of interest" description="Disordered" evidence="1">
    <location>
        <begin position="123"/>
        <end position="163"/>
    </location>
</feature>
<dbReference type="PANTHER" id="PTHR16260:SF3">
    <property type="entry name" value="CHROMOSOME 14 OPEN READING FRAME 119-LIKE-RELATED"/>
    <property type="match status" value="1"/>
</dbReference>
<accession>A0A5N5SY43</accession>
<proteinExistence type="predicted"/>
<gene>
    <name evidence="2" type="ORF">Anas_08129</name>
</gene>
<evidence type="ECO:0000313" key="2">
    <source>
        <dbReference type="EMBL" id="KAB7499134.1"/>
    </source>
</evidence>
<name>A0A5N5SY43_9CRUS</name>
<dbReference type="EMBL" id="SEYY01018658">
    <property type="protein sequence ID" value="KAB7499134.1"/>
    <property type="molecule type" value="Genomic_DNA"/>
</dbReference>
<organism evidence="2 3">
    <name type="scientific">Armadillidium nasatum</name>
    <dbReference type="NCBI Taxonomy" id="96803"/>
    <lineage>
        <taxon>Eukaryota</taxon>
        <taxon>Metazoa</taxon>
        <taxon>Ecdysozoa</taxon>
        <taxon>Arthropoda</taxon>
        <taxon>Crustacea</taxon>
        <taxon>Multicrustacea</taxon>
        <taxon>Malacostraca</taxon>
        <taxon>Eumalacostraca</taxon>
        <taxon>Peracarida</taxon>
        <taxon>Isopoda</taxon>
        <taxon>Oniscidea</taxon>
        <taxon>Crinocheta</taxon>
        <taxon>Armadillidiidae</taxon>
        <taxon>Armadillidium</taxon>
    </lineage>
</organism>
<dbReference type="Proteomes" id="UP000326759">
    <property type="component" value="Unassembled WGS sequence"/>
</dbReference>
<dbReference type="AlphaFoldDB" id="A0A5N5SY43"/>
<dbReference type="PANTHER" id="PTHR16260">
    <property type="entry name" value="SIMILAR TO 1700123O20RIK PROTEIN"/>
    <property type="match status" value="1"/>
</dbReference>
<feature type="compositionally biased region" description="Low complexity" evidence="1">
    <location>
        <begin position="139"/>
        <end position="157"/>
    </location>
</feature>
<dbReference type="InterPro" id="IPR028019">
    <property type="entry name" value="DUF4508"/>
</dbReference>